<dbReference type="PANTHER" id="PTHR13803:SF39">
    <property type="entry name" value="SECRETORY 24AB, ISOFORM A"/>
    <property type="match status" value="1"/>
</dbReference>
<feature type="compositionally biased region" description="Polar residues" evidence="10">
    <location>
        <begin position="1"/>
        <end position="32"/>
    </location>
</feature>
<dbReference type="GO" id="GO:0006886">
    <property type="term" value="P:intracellular protein transport"/>
    <property type="evidence" value="ECO:0007669"/>
    <property type="project" value="InterPro"/>
</dbReference>
<evidence type="ECO:0000256" key="1">
    <source>
        <dbReference type="ARBA" id="ARBA00004394"/>
    </source>
</evidence>
<dbReference type="Pfam" id="PF00626">
    <property type="entry name" value="Gelsolin"/>
    <property type="match status" value="1"/>
</dbReference>
<dbReference type="Pfam" id="PF08033">
    <property type="entry name" value="Sec23_BS"/>
    <property type="match status" value="1"/>
</dbReference>
<dbReference type="Pfam" id="PF04811">
    <property type="entry name" value="Sec23_trunk"/>
    <property type="match status" value="1"/>
</dbReference>
<accession>Q4N9L5</accession>
<keyword evidence="16" id="KW-1185">Reference proteome</keyword>
<feature type="domain" description="Sec23/Sec24 beta-sandwich" evidence="14">
    <location>
        <begin position="556"/>
        <end position="644"/>
    </location>
</feature>
<dbReference type="InterPro" id="IPR029006">
    <property type="entry name" value="ADF-H/Gelsolin-like_dom_sf"/>
</dbReference>
<dbReference type="Gene3D" id="3.40.20.10">
    <property type="entry name" value="Severin"/>
    <property type="match status" value="1"/>
</dbReference>
<dbReference type="GO" id="GO:0005789">
    <property type="term" value="C:endoplasmic reticulum membrane"/>
    <property type="evidence" value="ECO:0007669"/>
    <property type="project" value="UniProtKB-SubCell"/>
</dbReference>
<dbReference type="InterPro" id="IPR050550">
    <property type="entry name" value="SEC23_SEC24_subfamily"/>
</dbReference>
<dbReference type="EMBL" id="AAGK01000001">
    <property type="protein sequence ID" value="EAN33343.1"/>
    <property type="molecule type" value="Genomic_DNA"/>
</dbReference>
<evidence type="ECO:0000256" key="10">
    <source>
        <dbReference type="SAM" id="MobiDB-lite"/>
    </source>
</evidence>
<dbReference type="VEuPathDB" id="PiroplasmaDB:TpMuguga_01g00099"/>
<dbReference type="OMA" id="AVECSKQ"/>
<dbReference type="SUPFAM" id="SSF82919">
    <property type="entry name" value="Zn-finger domain of Sec23/24"/>
    <property type="match status" value="1"/>
</dbReference>
<keyword evidence="7" id="KW-0813">Transport</keyword>
<dbReference type="PANTHER" id="PTHR13803">
    <property type="entry name" value="SEC24-RELATED PROTEIN"/>
    <property type="match status" value="1"/>
</dbReference>
<dbReference type="GO" id="GO:0070971">
    <property type="term" value="C:endoplasmic reticulum exit site"/>
    <property type="evidence" value="ECO:0007669"/>
    <property type="project" value="TreeGrafter"/>
</dbReference>
<evidence type="ECO:0000256" key="6">
    <source>
        <dbReference type="ARBA" id="ARBA00022824"/>
    </source>
</evidence>
<dbReference type="Gene3D" id="2.60.40.1670">
    <property type="entry name" value="beta-sandwich domain of Sec23/24"/>
    <property type="match status" value="1"/>
</dbReference>
<dbReference type="GeneID" id="3503194"/>
<dbReference type="GO" id="GO:0000139">
    <property type="term" value="C:Golgi membrane"/>
    <property type="evidence" value="ECO:0007669"/>
    <property type="project" value="UniProtKB-SubCell"/>
</dbReference>
<name>Q4N9L5_THEPA</name>
<protein>
    <submittedName>
        <fullName evidence="15">Vesicle transport protein, putative</fullName>
    </submittedName>
</protein>
<dbReference type="InterPro" id="IPR012990">
    <property type="entry name" value="Beta-sandwich_Sec23_24"/>
</dbReference>
<keyword evidence="5" id="KW-0963">Cytoplasm</keyword>
<dbReference type="FunCoup" id="Q4N9L5">
    <property type="interactions" value="232"/>
</dbReference>
<dbReference type="GO" id="GO:0000149">
    <property type="term" value="F:SNARE binding"/>
    <property type="evidence" value="ECO:0007669"/>
    <property type="project" value="TreeGrafter"/>
</dbReference>
<dbReference type="InterPro" id="IPR036174">
    <property type="entry name" value="Znf_Sec23_Sec24_sf"/>
</dbReference>
<keyword evidence="8" id="KW-0333">Golgi apparatus</keyword>
<dbReference type="InterPro" id="IPR007123">
    <property type="entry name" value="Gelsolin-like_dom"/>
</dbReference>
<evidence type="ECO:0000259" key="14">
    <source>
        <dbReference type="Pfam" id="PF08033"/>
    </source>
</evidence>
<feature type="compositionally biased region" description="Pro residues" evidence="10">
    <location>
        <begin position="116"/>
        <end position="127"/>
    </location>
</feature>
<dbReference type="GO" id="GO:0030127">
    <property type="term" value="C:COPII vesicle coat"/>
    <property type="evidence" value="ECO:0007669"/>
    <property type="project" value="InterPro"/>
</dbReference>
<feature type="domain" description="Sec23/Sec24 trunk" evidence="13">
    <location>
        <begin position="306"/>
        <end position="549"/>
    </location>
</feature>
<evidence type="ECO:0000256" key="8">
    <source>
        <dbReference type="ARBA" id="ARBA00023034"/>
    </source>
</evidence>
<keyword evidence="7" id="KW-0931">ER-Golgi transport</keyword>
<evidence type="ECO:0000313" key="16">
    <source>
        <dbReference type="Proteomes" id="UP000001949"/>
    </source>
</evidence>
<dbReference type="GO" id="GO:0090110">
    <property type="term" value="P:COPII-coated vesicle cargo loading"/>
    <property type="evidence" value="ECO:0007669"/>
    <property type="project" value="TreeGrafter"/>
</dbReference>
<dbReference type="STRING" id="5875.Q4N9L5"/>
<dbReference type="Gene3D" id="1.20.120.730">
    <property type="entry name" value="Sec23/Sec24 helical domain"/>
    <property type="match status" value="1"/>
</dbReference>
<feature type="region of interest" description="Disordered" evidence="10">
    <location>
        <begin position="1"/>
        <end position="90"/>
    </location>
</feature>
<reference evidence="15 16" key="1">
    <citation type="journal article" date="2005" name="Science">
        <title>Genome sequence of Theileria parva, a bovine pathogen that transforms lymphocytes.</title>
        <authorList>
            <person name="Gardner M.J."/>
            <person name="Bishop R."/>
            <person name="Shah T."/>
            <person name="de Villiers E.P."/>
            <person name="Carlton J.M."/>
            <person name="Hall N."/>
            <person name="Ren Q."/>
            <person name="Paulsen I.T."/>
            <person name="Pain A."/>
            <person name="Berriman M."/>
            <person name="Wilson R.J.M."/>
            <person name="Sato S."/>
            <person name="Ralph S.A."/>
            <person name="Mann D.J."/>
            <person name="Xiong Z."/>
            <person name="Shallom S.J."/>
            <person name="Weidman J."/>
            <person name="Jiang L."/>
            <person name="Lynn J."/>
            <person name="Weaver B."/>
            <person name="Shoaibi A."/>
            <person name="Domingo A.R."/>
            <person name="Wasawo D."/>
            <person name="Crabtree J."/>
            <person name="Wortman J.R."/>
            <person name="Haas B."/>
            <person name="Angiuoli S.V."/>
            <person name="Creasy T.H."/>
            <person name="Lu C."/>
            <person name="Suh B."/>
            <person name="Silva J.C."/>
            <person name="Utterback T.R."/>
            <person name="Feldblyum T.V."/>
            <person name="Pertea M."/>
            <person name="Allen J."/>
            <person name="Nierman W.C."/>
            <person name="Taracha E.L.N."/>
            <person name="Salzberg S.L."/>
            <person name="White O.R."/>
            <person name="Fitzhugh H.A."/>
            <person name="Morzaria S."/>
            <person name="Venter J.C."/>
            <person name="Fraser C.M."/>
            <person name="Nene V."/>
        </authorList>
    </citation>
    <scope>NUCLEOTIDE SEQUENCE [LARGE SCALE GENOMIC DNA]</scope>
    <source>
        <strain evidence="15 16">Muguga</strain>
    </source>
</reference>
<dbReference type="SUPFAM" id="SSF81995">
    <property type="entry name" value="beta-sandwich domain of Sec23/24"/>
    <property type="match status" value="1"/>
</dbReference>
<sequence length="899" mass="99719">MASNWPNPKQGLTSRTSNPFPNVQNPVHQTPFANPVHPPTHPPVNPPPTAGGYAHNLPQTFPGQQFPPGPGVPPVYNPNQSGLVNRSGLGNAAYANPPSVHFTSSLEYSSQVPPAFSEPPPAPVPPPKLEELNKAQSGQGVTTVRPTSKSHTGQVFHDNFSATSTVGYKSDEEVLESVVLANTTKNFVSLSVGTLPSTDQLHQKSGITLSYTITPLNSVETVPLVNHGNESITRCKQCRAYINPFVRTDPSKRFWICNLCDTSNELQNRYLSSFNQYPGSNQQNELELSCGVVEFMASADYTVRPPQPPSYLFLIDVSSNAVNSRMLEVVCKTIKELIMGNEFACDNRTLVGLMTFDSTVHFYQISKGPQNYQLLIVSDLEDLFLPLPGEVLLNLQESSQDFLRMLDLLPSLWKNTTTTGSALGSAIRSAHYSMKHVGGKLIVFAASPCTFGDFSITSAQKAESAPQSSNVLNMNKKPTSKIHPLEKCKDFSCMMCQTQTTLDLFVCTPQALNLDKLQYMSTLTSGNIYYYPYKNHAENYKLVNELKHLVRRTTVWESVMRIRLSKGWKVTNWHGNCFVRGSDLMVLPTTSEDHSYTITFVPDTSNSSNTSSAGKKVMYIQTALLHTNSSGERRIRVFNTAVGISNDLGTVLNSVNVESLVFNMLLGAIKVYQTSGKMVDARNHLTTHCSRVISSMSILGSTVDLSRVLSLYVLGLLKTTLFTDDHNQDYRVYLSTKFRSCKIDQVILYAYPQLYNLSNELNSHELLLQGLPLSFESLLQECFYLLFNGEYLLLWVGMNVPNNLLQSTFDVPSFEQLNATLVPLALEQSTSSNAHKVKVCLETLRARLPPYVPLMVLKQGEGDALFYASLVQDKTQGMMVTFQEFYQSMQPTSTLGIKR</sequence>
<dbReference type="InterPro" id="IPR006895">
    <property type="entry name" value="Znf_Sec23_Sec24"/>
</dbReference>
<dbReference type="AlphaFoldDB" id="Q4N9L5"/>
<comment type="caution">
    <text evidence="15">The sequence shown here is derived from an EMBL/GenBank/DDBJ whole genome shotgun (WGS) entry which is preliminary data.</text>
</comment>
<feature type="compositionally biased region" description="Pro residues" evidence="10">
    <location>
        <begin position="36"/>
        <end position="49"/>
    </location>
</feature>
<dbReference type="InterPro" id="IPR036465">
    <property type="entry name" value="vWFA_dom_sf"/>
</dbReference>
<feature type="region of interest" description="Disordered" evidence="10">
    <location>
        <begin position="104"/>
        <end position="155"/>
    </location>
</feature>
<evidence type="ECO:0000259" key="13">
    <source>
        <dbReference type="Pfam" id="PF04811"/>
    </source>
</evidence>
<feature type="domain" description="Gelsolin-like" evidence="11">
    <location>
        <begin position="771"/>
        <end position="818"/>
    </location>
</feature>
<dbReference type="SUPFAM" id="SSF53300">
    <property type="entry name" value="vWA-like"/>
    <property type="match status" value="1"/>
</dbReference>
<feature type="compositionally biased region" description="Pro residues" evidence="10">
    <location>
        <begin position="65"/>
        <end position="76"/>
    </location>
</feature>
<evidence type="ECO:0000313" key="15">
    <source>
        <dbReference type="EMBL" id="EAN33343.1"/>
    </source>
</evidence>
<proteinExistence type="inferred from homology"/>
<gene>
    <name evidence="15" type="ordered locus">TP01_0099</name>
</gene>
<dbReference type="InterPro" id="IPR036180">
    <property type="entry name" value="Gelsolin-like_dom_sf"/>
</dbReference>
<feature type="domain" description="Zinc finger Sec23/Sec24-type" evidence="12">
    <location>
        <begin position="232"/>
        <end position="270"/>
    </location>
</feature>
<evidence type="ECO:0000259" key="12">
    <source>
        <dbReference type="Pfam" id="PF04810"/>
    </source>
</evidence>
<organism evidence="15 16">
    <name type="scientific">Theileria parva</name>
    <name type="common">East coast fever infection agent</name>
    <dbReference type="NCBI Taxonomy" id="5875"/>
    <lineage>
        <taxon>Eukaryota</taxon>
        <taxon>Sar</taxon>
        <taxon>Alveolata</taxon>
        <taxon>Apicomplexa</taxon>
        <taxon>Aconoidasida</taxon>
        <taxon>Piroplasmida</taxon>
        <taxon>Theileriidae</taxon>
        <taxon>Theileria</taxon>
    </lineage>
</organism>
<evidence type="ECO:0000256" key="5">
    <source>
        <dbReference type="ARBA" id="ARBA00022490"/>
    </source>
</evidence>
<keyword evidence="9" id="KW-0472">Membrane</keyword>
<evidence type="ECO:0000259" key="11">
    <source>
        <dbReference type="Pfam" id="PF00626"/>
    </source>
</evidence>
<dbReference type="Pfam" id="PF04810">
    <property type="entry name" value="zf-Sec23_Sec24"/>
    <property type="match status" value="1"/>
</dbReference>
<dbReference type="SUPFAM" id="SSF82754">
    <property type="entry name" value="C-terminal, gelsolin-like domain of Sec23/24"/>
    <property type="match status" value="1"/>
</dbReference>
<dbReference type="Gene3D" id="3.40.50.410">
    <property type="entry name" value="von Willebrand factor, type A domain"/>
    <property type="match status" value="1"/>
</dbReference>
<evidence type="ECO:0000256" key="3">
    <source>
        <dbReference type="ARBA" id="ARBA00004586"/>
    </source>
</evidence>
<evidence type="ECO:0000256" key="2">
    <source>
        <dbReference type="ARBA" id="ARBA00004496"/>
    </source>
</evidence>
<comment type="similarity">
    <text evidence="4">Belongs to the SEC23/SEC24 family. SEC24 subfamily.</text>
</comment>
<dbReference type="KEGG" id="tpv:TP01_0099"/>
<dbReference type="Gene3D" id="2.30.30.380">
    <property type="entry name" value="Zn-finger domain of Sec23/24"/>
    <property type="match status" value="1"/>
</dbReference>
<feature type="compositionally biased region" description="Polar residues" evidence="10">
    <location>
        <begin position="134"/>
        <end position="153"/>
    </location>
</feature>
<evidence type="ECO:0000256" key="7">
    <source>
        <dbReference type="ARBA" id="ARBA00022892"/>
    </source>
</evidence>
<dbReference type="Proteomes" id="UP000001949">
    <property type="component" value="Unassembled WGS sequence"/>
</dbReference>
<dbReference type="InParanoid" id="Q4N9L5"/>
<dbReference type="eggNOG" id="KOG1985">
    <property type="taxonomic scope" value="Eukaryota"/>
</dbReference>
<keyword evidence="6" id="KW-0256">Endoplasmic reticulum</keyword>
<comment type="subcellular location">
    <subcellularLocation>
        <location evidence="2">Cytoplasm</location>
    </subcellularLocation>
    <subcellularLocation>
        <location evidence="3">Endoplasmic reticulum membrane</location>
    </subcellularLocation>
    <subcellularLocation>
        <location evidence="1">Golgi apparatus membrane</location>
    </subcellularLocation>
</comment>
<evidence type="ECO:0000256" key="4">
    <source>
        <dbReference type="ARBA" id="ARBA00008334"/>
    </source>
</evidence>
<dbReference type="InterPro" id="IPR006896">
    <property type="entry name" value="Sec23/24_trunk_dom"/>
</dbReference>
<evidence type="ECO:0000256" key="9">
    <source>
        <dbReference type="ARBA" id="ARBA00023136"/>
    </source>
</evidence>
<dbReference type="GO" id="GO:0008270">
    <property type="term" value="F:zinc ion binding"/>
    <property type="evidence" value="ECO:0007669"/>
    <property type="project" value="InterPro"/>
</dbReference>